<feature type="transmembrane region" description="Helical" evidence="7">
    <location>
        <begin position="119"/>
        <end position="136"/>
    </location>
</feature>
<protein>
    <recommendedName>
        <fullName evidence="7">TVP38/TMEM64 family membrane protein</fullName>
    </recommendedName>
</protein>
<keyword evidence="4 7" id="KW-0812">Transmembrane</keyword>
<dbReference type="EMBL" id="UFYA01000001">
    <property type="protein sequence ID" value="STD14818.1"/>
    <property type="molecule type" value="Genomic_DNA"/>
</dbReference>
<proteinExistence type="inferred from homology"/>
<dbReference type="PANTHER" id="PTHR12677:SF49">
    <property type="entry name" value="TVP38_TMEM64 FAMILY MEMBRANE PROTEIN"/>
    <property type="match status" value="1"/>
</dbReference>
<dbReference type="GO" id="GO:0005886">
    <property type="term" value="C:plasma membrane"/>
    <property type="evidence" value="ECO:0007669"/>
    <property type="project" value="UniProtKB-SubCell"/>
</dbReference>
<feature type="transmembrane region" description="Helical" evidence="7">
    <location>
        <begin position="43"/>
        <end position="66"/>
    </location>
</feature>
<evidence type="ECO:0000256" key="6">
    <source>
        <dbReference type="ARBA" id="ARBA00023136"/>
    </source>
</evidence>
<accession>A0AA46BQ27</accession>
<evidence type="ECO:0000256" key="3">
    <source>
        <dbReference type="ARBA" id="ARBA00022475"/>
    </source>
</evidence>
<feature type="domain" description="VTT" evidence="9">
    <location>
        <begin position="99"/>
        <end position="215"/>
    </location>
</feature>
<evidence type="ECO:0000256" key="8">
    <source>
        <dbReference type="SAM" id="MobiDB-lite"/>
    </source>
</evidence>
<keyword evidence="3 7" id="KW-1003">Cell membrane</keyword>
<feature type="compositionally biased region" description="Basic residues" evidence="8">
    <location>
        <begin position="13"/>
        <end position="25"/>
    </location>
</feature>
<keyword evidence="5 7" id="KW-1133">Transmembrane helix</keyword>
<organism evidence="10 11">
    <name type="scientific">Dermatophilus congolensis</name>
    <dbReference type="NCBI Taxonomy" id="1863"/>
    <lineage>
        <taxon>Bacteria</taxon>
        <taxon>Bacillati</taxon>
        <taxon>Actinomycetota</taxon>
        <taxon>Actinomycetes</taxon>
        <taxon>Micrococcales</taxon>
        <taxon>Dermatophilaceae</taxon>
        <taxon>Dermatophilus</taxon>
    </lineage>
</organism>
<dbReference type="InterPro" id="IPR015414">
    <property type="entry name" value="TMEM64"/>
</dbReference>
<evidence type="ECO:0000313" key="11">
    <source>
        <dbReference type="Proteomes" id="UP000254118"/>
    </source>
</evidence>
<sequence>MNNSTPPSPEHHHQTHREKRLAHFQRRQATSPQAATFLRISRWITAISLLACAAFVIYGFLTGIFHSVPALRDFLDRLGILAPLGYVGLCIAQAIFPILPGGITVIAAPVLFGAVKGSIYAYLGTVIGSIGAFLIGRQLGMDVLRARFSPKTLDKYLGWLTHPHYTRYFAIAIAMPVAPDDFLCYLSGLTTMRLRTFSLIIILLKPWSILAYSFGVLALINLIFPGIGA</sequence>
<comment type="caution">
    <text evidence="10">The sequence shown here is derived from an EMBL/GenBank/DDBJ whole genome shotgun (WGS) entry which is preliminary data.</text>
</comment>
<keyword evidence="6 7" id="KW-0472">Membrane</keyword>
<dbReference type="AlphaFoldDB" id="A0AA46BQ27"/>
<evidence type="ECO:0000256" key="2">
    <source>
        <dbReference type="ARBA" id="ARBA00008640"/>
    </source>
</evidence>
<evidence type="ECO:0000313" key="10">
    <source>
        <dbReference type="EMBL" id="STD14818.1"/>
    </source>
</evidence>
<reference evidence="10 11" key="1">
    <citation type="submission" date="2018-06" db="EMBL/GenBank/DDBJ databases">
        <authorList>
            <consortium name="Pathogen Informatics"/>
            <person name="Doyle S."/>
        </authorList>
    </citation>
    <scope>NUCLEOTIDE SEQUENCE [LARGE SCALE GENOMIC DNA]</scope>
    <source>
        <strain evidence="10 11">NCTC7915</strain>
    </source>
</reference>
<comment type="subcellular location">
    <subcellularLocation>
        <location evidence="1 7">Cell membrane</location>
        <topology evidence="1 7">Multi-pass membrane protein</topology>
    </subcellularLocation>
</comment>
<evidence type="ECO:0000256" key="1">
    <source>
        <dbReference type="ARBA" id="ARBA00004651"/>
    </source>
</evidence>
<evidence type="ECO:0000259" key="9">
    <source>
        <dbReference type="Pfam" id="PF09335"/>
    </source>
</evidence>
<feature type="region of interest" description="Disordered" evidence="8">
    <location>
        <begin position="1"/>
        <end position="25"/>
    </location>
</feature>
<evidence type="ECO:0000256" key="5">
    <source>
        <dbReference type="ARBA" id="ARBA00022989"/>
    </source>
</evidence>
<dbReference type="Proteomes" id="UP000254118">
    <property type="component" value="Unassembled WGS sequence"/>
</dbReference>
<name>A0AA46BQ27_9MICO</name>
<feature type="transmembrane region" description="Helical" evidence="7">
    <location>
        <begin position="197"/>
        <end position="224"/>
    </location>
</feature>
<dbReference type="InterPro" id="IPR032816">
    <property type="entry name" value="VTT_dom"/>
</dbReference>
<feature type="transmembrane region" description="Helical" evidence="7">
    <location>
        <begin position="78"/>
        <end position="99"/>
    </location>
</feature>
<dbReference type="RefSeq" id="WP_115031947.1">
    <property type="nucleotide sequence ID" value="NZ_UFYA01000001.1"/>
</dbReference>
<dbReference type="Pfam" id="PF09335">
    <property type="entry name" value="VTT_dom"/>
    <property type="match status" value="1"/>
</dbReference>
<evidence type="ECO:0000256" key="7">
    <source>
        <dbReference type="RuleBase" id="RU366058"/>
    </source>
</evidence>
<dbReference type="PANTHER" id="PTHR12677">
    <property type="entry name" value="GOLGI APPARATUS MEMBRANE PROTEIN TVP38-RELATED"/>
    <property type="match status" value="1"/>
</dbReference>
<comment type="similarity">
    <text evidence="2 7">Belongs to the TVP38/TMEM64 family.</text>
</comment>
<gene>
    <name evidence="10" type="primary">ydjZ</name>
    <name evidence="10" type="ORF">NCTC7915_02167</name>
</gene>
<comment type="caution">
    <text evidence="7">Lacks conserved residue(s) required for the propagation of feature annotation.</text>
</comment>
<evidence type="ECO:0000256" key="4">
    <source>
        <dbReference type="ARBA" id="ARBA00022692"/>
    </source>
</evidence>